<feature type="region of interest" description="Disordered" evidence="7">
    <location>
        <begin position="52"/>
        <end position="125"/>
    </location>
</feature>
<keyword evidence="4" id="KW-0547">Nucleotide-binding</keyword>
<gene>
    <name evidence="8" type="ORF">GOODEAATRI_008599</name>
</gene>
<evidence type="ECO:0000256" key="6">
    <source>
        <dbReference type="ARBA" id="ARBA00022840"/>
    </source>
</evidence>
<feature type="compositionally biased region" description="Basic and acidic residues" evidence="7">
    <location>
        <begin position="95"/>
        <end position="125"/>
    </location>
</feature>
<name>A0ABV0N919_9TELE</name>
<protein>
    <recommendedName>
        <fullName evidence="10">Protein kinase domain-containing protein</fullName>
    </recommendedName>
</protein>
<dbReference type="EMBL" id="JAHRIO010030447">
    <property type="protein sequence ID" value="MEQ2167884.1"/>
    <property type="molecule type" value="Genomic_DNA"/>
</dbReference>
<evidence type="ECO:0000256" key="7">
    <source>
        <dbReference type="SAM" id="MobiDB-lite"/>
    </source>
</evidence>
<keyword evidence="9" id="KW-1185">Reference proteome</keyword>
<evidence type="ECO:0008006" key="10">
    <source>
        <dbReference type="Google" id="ProtNLM"/>
    </source>
</evidence>
<feature type="compositionally biased region" description="Acidic residues" evidence="7">
    <location>
        <begin position="85"/>
        <end position="94"/>
    </location>
</feature>
<evidence type="ECO:0000256" key="2">
    <source>
        <dbReference type="ARBA" id="ARBA00022527"/>
    </source>
</evidence>
<dbReference type="PANTHER" id="PTHR24058:SF22">
    <property type="entry name" value="DUAL SPECIFICITY TYROSINE-PHOSPHORYLATION-REGULATED KINASE 4"/>
    <property type="match status" value="1"/>
</dbReference>
<dbReference type="InterPro" id="IPR011009">
    <property type="entry name" value="Kinase-like_dom_sf"/>
</dbReference>
<dbReference type="PANTHER" id="PTHR24058">
    <property type="entry name" value="DUAL SPECIFICITY PROTEIN KINASE"/>
    <property type="match status" value="1"/>
</dbReference>
<evidence type="ECO:0000313" key="8">
    <source>
        <dbReference type="EMBL" id="MEQ2167884.1"/>
    </source>
</evidence>
<keyword evidence="2" id="KW-0723">Serine/threonine-protein kinase</keyword>
<evidence type="ECO:0000256" key="3">
    <source>
        <dbReference type="ARBA" id="ARBA00022679"/>
    </source>
</evidence>
<organism evidence="8 9">
    <name type="scientific">Goodea atripinnis</name>
    <dbReference type="NCBI Taxonomy" id="208336"/>
    <lineage>
        <taxon>Eukaryota</taxon>
        <taxon>Metazoa</taxon>
        <taxon>Chordata</taxon>
        <taxon>Craniata</taxon>
        <taxon>Vertebrata</taxon>
        <taxon>Euteleostomi</taxon>
        <taxon>Actinopterygii</taxon>
        <taxon>Neopterygii</taxon>
        <taxon>Teleostei</taxon>
        <taxon>Neoteleostei</taxon>
        <taxon>Acanthomorphata</taxon>
        <taxon>Ovalentaria</taxon>
        <taxon>Atherinomorphae</taxon>
        <taxon>Cyprinodontiformes</taxon>
        <taxon>Goodeidae</taxon>
        <taxon>Goodea</taxon>
    </lineage>
</organism>
<evidence type="ECO:0000313" key="9">
    <source>
        <dbReference type="Proteomes" id="UP001476798"/>
    </source>
</evidence>
<proteinExistence type="inferred from homology"/>
<evidence type="ECO:0000256" key="1">
    <source>
        <dbReference type="ARBA" id="ARBA00008867"/>
    </source>
</evidence>
<dbReference type="Gene3D" id="1.10.510.10">
    <property type="entry name" value="Transferase(Phosphotransferase) domain 1"/>
    <property type="match status" value="1"/>
</dbReference>
<evidence type="ECO:0000256" key="4">
    <source>
        <dbReference type="ARBA" id="ARBA00022741"/>
    </source>
</evidence>
<sequence length="125" mass="13820">MAIDMWSLGCILAELYTGYPLFPGESEVLGMPPDDFVQSASRRKLFFVEKVSSEHGSNNKLKRDGSAAGKKMASGERLRPIGASAEEEVCESEDTNTKQQEDSGERPVHIIIKPQEEMSTERKDG</sequence>
<evidence type="ECO:0000256" key="5">
    <source>
        <dbReference type="ARBA" id="ARBA00022777"/>
    </source>
</evidence>
<reference evidence="8 9" key="1">
    <citation type="submission" date="2021-06" db="EMBL/GenBank/DDBJ databases">
        <authorList>
            <person name="Palmer J.M."/>
        </authorList>
    </citation>
    <scope>NUCLEOTIDE SEQUENCE [LARGE SCALE GENOMIC DNA]</scope>
    <source>
        <strain evidence="8 9">GA_2019</strain>
        <tissue evidence="8">Muscle</tissue>
    </source>
</reference>
<dbReference type="InterPro" id="IPR050494">
    <property type="entry name" value="Ser_Thr_dual-spec_kinase"/>
</dbReference>
<keyword evidence="3" id="KW-0808">Transferase</keyword>
<dbReference type="Proteomes" id="UP001476798">
    <property type="component" value="Unassembled WGS sequence"/>
</dbReference>
<accession>A0ABV0N919</accession>
<comment type="similarity">
    <text evidence="1">Belongs to the protein kinase superfamily. CMGC Ser/Thr protein kinase family. MNB/DYRK subfamily.</text>
</comment>
<dbReference type="SUPFAM" id="SSF56112">
    <property type="entry name" value="Protein kinase-like (PK-like)"/>
    <property type="match status" value="1"/>
</dbReference>
<comment type="caution">
    <text evidence="8">The sequence shown here is derived from an EMBL/GenBank/DDBJ whole genome shotgun (WGS) entry which is preliminary data.</text>
</comment>
<keyword evidence="5" id="KW-0418">Kinase</keyword>
<keyword evidence="6" id="KW-0067">ATP-binding</keyword>